<evidence type="ECO:0000256" key="3">
    <source>
        <dbReference type="SAM" id="Coils"/>
    </source>
</evidence>
<proteinExistence type="inferred from homology"/>
<evidence type="ECO:0000256" key="4">
    <source>
        <dbReference type="SAM" id="MobiDB-lite"/>
    </source>
</evidence>
<feature type="compositionally biased region" description="Basic and acidic residues" evidence="4">
    <location>
        <begin position="485"/>
        <end position="497"/>
    </location>
</feature>
<dbReference type="Pfam" id="PF09789">
    <property type="entry name" value="CC149"/>
    <property type="match status" value="1"/>
</dbReference>
<evidence type="ECO:0000256" key="2">
    <source>
        <dbReference type="ARBA" id="ARBA00023054"/>
    </source>
</evidence>
<evidence type="ECO:0000313" key="6">
    <source>
        <dbReference type="Proteomes" id="UP000694388"/>
    </source>
</evidence>
<dbReference type="OMA" id="PNDSTDY"/>
<accession>A0A8C4Q887</accession>
<dbReference type="InterPro" id="IPR019179">
    <property type="entry name" value="CC149"/>
</dbReference>
<feature type="coiled-coil region" evidence="3">
    <location>
        <begin position="25"/>
        <end position="66"/>
    </location>
</feature>
<keyword evidence="2 3" id="KW-0175">Coiled coil</keyword>
<protein>
    <submittedName>
        <fullName evidence="5">Coiled-coil domain containing 149</fullName>
    </submittedName>
</protein>
<organism evidence="5 6">
    <name type="scientific">Eptatretus burgeri</name>
    <name type="common">Inshore hagfish</name>
    <dbReference type="NCBI Taxonomy" id="7764"/>
    <lineage>
        <taxon>Eukaryota</taxon>
        <taxon>Metazoa</taxon>
        <taxon>Chordata</taxon>
        <taxon>Craniata</taxon>
        <taxon>Vertebrata</taxon>
        <taxon>Cyclostomata</taxon>
        <taxon>Myxini</taxon>
        <taxon>Myxiniformes</taxon>
        <taxon>Myxinidae</taxon>
        <taxon>Eptatretinae</taxon>
        <taxon>Eptatretus</taxon>
    </lineage>
</organism>
<dbReference type="AlphaFoldDB" id="A0A8C4Q887"/>
<dbReference type="Proteomes" id="UP000694388">
    <property type="component" value="Unplaced"/>
</dbReference>
<keyword evidence="6" id="KW-1185">Reference proteome</keyword>
<dbReference type="PANTHER" id="PTHR21682:SF2">
    <property type="entry name" value="COILED-COIL DOMAIN-CONTAINING PROTEIN 149"/>
    <property type="match status" value="1"/>
</dbReference>
<evidence type="ECO:0000313" key="5">
    <source>
        <dbReference type="Ensembl" id="ENSEBUP00000011204.1"/>
    </source>
</evidence>
<dbReference type="PANTHER" id="PTHR21682">
    <property type="entry name" value="COILED-COIL DOMAIN-CONTAINING PROTEIN 149"/>
    <property type="match status" value="1"/>
</dbReference>
<comment type="similarity">
    <text evidence="1">Belongs to the CCDC149 family.</text>
</comment>
<reference evidence="5" key="2">
    <citation type="submission" date="2025-09" db="UniProtKB">
        <authorList>
            <consortium name="Ensembl"/>
        </authorList>
    </citation>
    <scope>IDENTIFICATION</scope>
</reference>
<dbReference type="GeneTree" id="ENSGT00390000015958"/>
<name>A0A8C4Q887_EPTBU</name>
<evidence type="ECO:0000256" key="1">
    <source>
        <dbReference type="ARBA" id="ARBA00005872"/>
    </source>
</evidence>
<sequence>MAVMKTTEQDWQTLGNELLVCKRKLESKKEALLILSKELDSCQQERDQYKLMANQLRERHQTLKHKYREIVEGDPTLPQEKRNELLRETIARQRLGDGDGPRHFPAHERECLVQQLEKSTEQEERLLRELQAAMDEAGEMQAEHGFYKEKVERLNEELNHLLGGHTDRIIDIDALCMENRYLHERLKHMQDEKNILKTTINKYKDVLERRKNPKSTVKVGTSGIVGIMSAKQVKDMLSEERGHSLPVTQQSLSDLRSLSLALLDTICDKNMALQHQRKTNKILGARVAELDKKLKTLEVSGLWSLPESRDLGSKDAGHSSLSNGETPLATPLQPMLALNPQDPQRHCKVSTGEVERLMVENQEKEPLTQCNKRSSCSLPERLLEKTVQARLSLPLSFEHEVNADLLNDTAISPGTEIQELEQPHKVHSADDGKTELEDSLMIANQLGGLFSCSKSTKFATDIEDRGKEVVKMSEALASAELDLEQADKESWCSEGSDRQTPTQSADKFFNADSFTA</sequence>
<feature type="coiled-coil region" evidence="3">
    <location>
        <begin position="109"/>
        <end position="157"/>
    </location>
</feature>
<reference evidence="5" key="1">
    <citation type="submission" date="2025-08" db="UniProtKB">
        <authorList>
            <consortium name="Ensembl"/>
        </authorList>
    </citation>
    <scope>IDENTIFICATION</scope>
</reference>
<dbReference type="Ensembl" id="ENSEBUT00000011768.1">
    <property type="protein sequence ID" value="ENSEBUP00000011204.1"/>
    <property type="gene ID" value="ENSEBUG00000007190.1"/>
</dbReference>
<feature type="region of interest" description="Disordered" evidence="4">
    <location>
        <begin position="484"/>
        <end position="516"/>
    </location>
</feature>